<reference evidence="6 7" key="1">
    <citation type="submission" date="2017-08" db="EMBL/GenBank/DDBJ databases">
        <title>Acidophilic green algal genome provides insights into adaptation to an acidic environment.</title>
        <authorList>
            <person name="Hirooka S."/>
            <person name="Hirose Y."/>
            <person name="Kanesaki Y."/>
            <person name="Higuchi S."/>
            <person name="Fujiwara T."/>
            <person name="Onuma R."/>
            <person name="Era A."/>
            <person name="Ohbayashi R."/>
            <person name="Uzuka A."/>
            <person name="Nozaki H."/>
            <person name="Yoshikawa H."/>
            <person name="Miyagishima S.Y."/>
        </authorList>
    </citation>
    <scope>NUCLEOTIDE SEQUENCE [LARGE SCALE GENOMIC DNA]</scope>
    <source>
        <strain evidence="6 7">NIES-2499</strain>
    </source>
</reference>
<dbReference type="Proteomes" id="UP000232323">
    <property type="component" value="Unassembled WGS sequence"/>
</dbReference>
<name>A0A250XCL4_9CHLO</name>
<sequence>MEPHSPDQSVKLTLDHSCSLKIDDSGLEVRCEDDSKALQSLVFLKSEMFRSFECPSTRKFSVLFVQLLDTLNVLSFAHGCMDMSYPGPNGELTFEVQDSHSGYLMNTYARISSVEMPDVHDLEEYWSEPSSYFLTQGSIMKEVVEDLEWPGGTTVEIVMEREPQHLSMIASGTGRMTVEMPVTDLSGFFCALPEVRHSYKYRNLRAAFCHLPSGSQKEFSSISTKVTVDAQGLLKVAHVISVLSTGNHQGGNMPYEGGTINSQGASTHASRAATIHFYMQPVIED</sequence>
<dbReference type="OrthoDB" id="337581at2759"/>
<evidence type="ECO:0000256" key="2">
    <source>
        <dbReference type="ARBA" id="ARBA00010991"/>
    </source>
</evidence>
<comment type="similarity">
    <text evidence="2">Belongs to the rad1 family.</text>
</comment>
<dbReference type="Gene3D" id="3.70.10.10">
    <property type="match status" value="1"/>
</dbReference>
<dbReference type="GO" id="GO:0006281">
    <property type="term" value="P:DNA repair"/>
    <property type="evidence" value="ECO:0007669"/>
    <property type="project" value="UniProtKB-KW"/>
</dbReference>
<accession>A0A250XCL4</accession>
<organism evidence="6 7">
    <name type="scientific">Chlamydomonas eustigma</name>
    <dbReference type="NCBI Taxonomy" id="1157962"/>
    <lineage>
        <taxon>Eukaryota</taxon>
        <taxon>Viridiplantae</taxon>
        <taxon>Chlorophyta</taxon>
        <taxon>core chlorophytes</taxon>
        <taxon>Chlorophyceae</taxon>
        <taxon>CS clade</taxon>
        <taxon>Chlamydomonadales</taxon>
        <taxon>Chlamydomonadaceae</taxon>
        <taxon>Chlamydomonas</taxon>
    </lineage>
</organism>
<proteinExistence type="inferred from homology"/>
<evidence type="ECO:0000256" key="4">
    <source>
        <dbReference type="ARBA" id="ARBA00023204"/>
    </source>
</evidence>
<dbReference type="PANTHER" id="PTHR10870">
    <property type="entry name" value="CELL CYCLE CHECKPOINT PROTEIN RAD1"/>
    <property type="match status" value="1"/>
</dbReference>
<dbReference type="Pfam" id="PF02144">
    <property type="entry name" value="Rad1"/>
    <property type="match status" value="1"/>
</dbReference>
<evidence type="ECO:0000256" key="5">
    <source>
        <dbReference type="ARBA" id="ARBA00023242"/>
    </source>
</evidence>
<comment type="subcellular location">
    <subcellularLocation>
        <location evidence="1">Nucleus</location>
    </subcellularLocation>
</comment>
<evidence type="ECO:0000256" key="3">
    <source>
        <dbReference type="ARBA" id="ARBA00022763"/>
    </source>
</evidence>
<keyword evidence="7" id="KW-1185">Reference proteome</keyword>
<dbReference type="GO" id="GO:0030896">
    <property type="term" value="C:checkpoint clamp complex"/>
    <property type="evidence" value="ECO:0007669"/>
    <property type="project" value="TreeGrafter"/>
</dbReference>
<evidence type="ECO:0000256" key="1">
    <source>
        <dbReference type="ARBA" id="ARBA00004123"/>
    </source>
</evidence>
<protein>
    <submittedName>
        <fullName evidence="6">Uncharacterized protein</fullName>
    </submittedName>
</protein>
<dbReference type="GO" id="GO:0000077">
    <property type="term" value="P:DNA damage checkpoint signaling"/>
    <property type="evidence" value="ECO:0007669"/>
    <property type="project" value="InterPro"/>
</dbReference>
<keyword evidence="4" id="KW-0234">DNA repair</keyword>
<keyword evidence="3" id="KW-0227">DNA damage</keyword>
<comment type="caution">
    <text evidence="6">The sequence shown here is derived from an EMBL/GenBank/DDBJ whole genome shotgun (WGS) entry which is preliminary data.</text>
</comment>
<evidence type="ECO:0000313" key="6">
    <source>
        <dbReference type="EMBL" id="GAX80629.1"/>
    </source>
</evidence>
<dbReference type="PANTHER" id="PTHR10870:SF0">
    <property type="entry name" value="CELL CYCLE CHECKPOINT PROTEIN RAD1"/>
    <property type="match status" value="1"/>
</dbReference>
<gene>
    <name evidence="6" type="ORF">CEUSTIGMA_g8064.t1</name>
</gene>
<dbReference type="AlphaFoldDB" id="A0A250XCL4"/>
<dbReference type="EMBL" id="BEGY01000054">
    <property type="protein sequence ID" value="GAX80629.1"/>
    <property type="molecule type" value="Genomic_DNA"/>
</dbReference>
<dbReference type="SUPFAM" id="SSF55979">
    <property type="entry name" value="DNA clamp"/>
    <property type="match status" value="1"/>
</dbReference>
<dbReference type="STRING" id="1157962.A0A250XCL4"/>
<dbReference type="InterPro" id="IPR046938">
    <property type="entry name" value="DNA_clamp_sf"/>
</dbReference>
<dbReference type="InterPro" id="IPR003021">
    <property type="entry name" value="Rad1_Rec1_Rad17"/>
</dbReference>
<keyword evidence="5" id="KW-0539">Nucleus</keyword>
<evidence type="ECO:0000313" key="7">
    <source>
        <dbReference type="Proteomes" id="UP000232323"/>
    </source>
</evidence>